<protein>
    <recommendedName>
        <fullName evidence="4">Impact N-terminal domain-containing protein</fullName>
    </recommendedName>
</protein>
<evidence type="ECO:0000313" key="3">
    <source>
        <dbReference type="Proteomes" id="UP000799428"/>
    </source>
</evidence>
<gene>
    <name evidence="2" type="ORF">K504DRAFT_372287</name>
</gene>
<keyword evidence="3" id="KW-1185">Reference proteome</keyword>
<proteinExistence type="predicted"/>
<evidence type="ECO:0008006" key="4">
    <source>
        <dbReference type="Google" id="ProtNLM"/>
    </source>
</evidence>
<dbReference type="Proteomes" id="UP000799428">
    <property type="component" value="Unassembled WGS sequence"/>
</dbReference>
<feature type="compositionally biased region" description="Basic and acidic residues" evidence="1">
    <location>
        <begin position="211"/>
        <end position="225"/>
    </location>
</feature>
<reference evidence="2" key="1">
    <citation type="journal article" date="2020" name="Stud. Mycol.">
        <title>101 Dothideomycetes genomes: a test case for predicting lifestyles and emergence of pathogens.</title>
        <authorList>
            <person name="Haridas S."/>
            <person name="Albert R."/>
            <person name="Binder M."/>
            <person name="Bloem J."/>
            <person name="Labutti K."/>
            <person name="Salamov A."/>
            <person name="Andreopoulos B."/>
            <person name="Baker S."/>
            <person name="Barry K."/>
            <person name="Bills G."/>
            <person name="Bluhm B."/>
            <person name="Cannon C."/>
            <person name="Castanera R."/>
            <person name="Culley D."/>
            <person name="Daum C."/>
            <person name="Ezra D."/>
            <person name="Gonzalez J."/>
            <person name="Henrissat B."/>
            <person name="Kuo A."/>
            <person name="Liang C."/>
            <person name="Lipzen A."/>
            <person name="Lutzoni F."/>
            <person name="Magnuson J."/>
            <person name="Mondo S."/>
            <person name="Nolan M."/>
            <person name="Ohm R."/>
            <person name="Pangilinan J."/>
            <person name="Park H.-J."/>
            <person name="Ramirez L."/>
            <person name="Alfaro M."/>
            <person name="Sun H."/>
            <person name="Tritt A."/>
            <person name="Yoshinaga Y."/>
            <person name="Zwiers L.-H."/>
            <person name="Turgeon B."/>
            <person name="Goodwin S."/>
            <person name="Spatafora J."/>
            <person name="Crous P."/>
            <person name="Grigoriev I."/>
        </authorList>
    </citation>
    <scope>NUCLEOTIDE SEQUENCE</scope>
    <source>
        <strain evidence="2">CBS 279.74</strain>
    </source>
</reference>
<feature type="region of interest" description="Disordered" evidence="1">
    <location>
        <begin position="211"/>
        <end position="230"/>
    </location>
</feature>
<name>A0A6G1KIS3_9PLEO</name>
<sequence>MASAQDIQTLLRFLTQDAKVPLVQAMGSIKQLMECSIITPAQIAKVELGAIKAIFGDDKITKQVCNAAKRISKKRGASDISVASPVKRAKPSYEGGPLSPAQLEDSLALPELDADEDKLSKVVVYTNRAPLVLAFAVTLLKYTMPEQPLSSRLSLSQSVVSANSRTRAANLGLETGKSAEEEGWGDGQPVVKVMGREVRVMKRWGYQWDTKEEEGSTHETVKEDPGSTEEPALWGVDLEALKKSNGPMTAGSRRTSTSHLPIFTAQSARSYLLKSFDSPKSSAGQEEKAKKKTNAAFVAEKERNLGLLLKSLELLFQSWSSILSKHDLDKRAWGWYIRVRPDVEHGVAGWGGKGDVKLSDILALRRTPD</sequence>
<dbReference type="AlphaFoldDB" id="A0A6G1KIS3"/>
<evidence type="ECO:0000256" key="1">
    <source>
        <dbReference type="SAM" id="MobiDB-lite"/>
    </source>
</evidence>
<organism evidence="2 3">
    <name type="scientific">Pleomassaria siparia CBS 279.74</name>
    <dbReference type="NCBI Taxonomy" id="1314801"/>
    <lineage>
        <taxon>Eukaryota</taxon>
        <taxon>Fungi</taxon>
        <taxon>Dikarya</taxon>
        <taxon>Ascomycota</taxon>
        <taxon>Pezizomycotina</taxon>
        <taxon>Dothideomycetes</taxon>
        <taxon>Pleosporomycetidae</taxon>
        <taxon>Pleosporales</taxon>
        <taxon>Pleomassariaceae</taxon>
        <taxon>Pleomassaria</taxon>
    </lineage>
</organism>
<evidence type="ECO:0000313" key="2">
    <source>
        <dbReference type="EMBL" id="KAF2712523.1"/>
    </source>
</evidence>
<dbReference type="EMBL" id="MU005766">
    <property type="protein sequence ID" value="KAF2712523.1"/>
    <property type="molecule type" value="Genomic_DNA"/>
</dbReference>
<dbReference type="OrthoDB" id="514070at2759"/>
<accession>A0A6G1KIS3</accession>